<feature type="compositionally biased region" description="Low complexity" evidence="3">
    <location>
        <begin position="327"/>
        <end position="347"/>
    </location>
</feature>
<dbReference type="Gene3D" id="3.40.50.1010">
    <property type="entry name" value="5'-nuclease"/>
    <property type="match status" value="1"/>
</dbReference>
<protein>
    <recommendedName>
        <fullName evidence="2">Transcriptional protein SWT1</fullName>
    </recommendedName>
</protein>
<name>W5KUK6_ASTMX</name>
<dbReference type="InterPro" id="IPR002716">
    <property type="entry name" value="PIN_dom"/>
</dbReference>
<dbReference type="PANTHER" id="PTHR16161:SF0">
    <property type="entry name" value="TRANSCRIPTIONAL PROTEIN SWT1"/>
    <property type="match status" value="1"/>
</dbReference>
<feature type="compositionally biased region" description="Basic and acidic residues" evidence="3">
    <location>
        <begin position="70"/>
        <end position="94"/>
    </location>
</feature>
<comment type="similarity">
    <text evidence="1">Belongs to the SWT1 family.</text>
</comment>
<dbReference type="STRING" id="7994.ENSAMXP00000011268"/>
<dbReference type="eggNOG" id="KOG4689">
    <property type="taxonomic scope" value="Eukaryota"/>
</dbReference>
<feature type="compositionally biased region" description="Basic residues" evidence="3">
    <location>
        <begin position="1"/>
        <end position="20"/>
    </location>
</feature>
<dbReference type="GeneTree" id="ENSGT00390000001254"/>
<dbReference type="AlphaFoldDB" id="W5KUK6"/>
<evidence type="ECO:0000256" key="1">
    <source>
        <dbReference type="ARBA" id="ARBA00060839"/>
    </source>
</evidence>
<dbReference type="InterPro" id="IPR052626">
    <property type="entry name" value="SWT1_Regulator"/>
</dbReference>
<reference evidence="5" key="3">
    <citation type="submission" date="2025-08" db="UniProtKB">
        <authorList>
            <consortium name="Ensembl"/>
        </authorList>
    </citation>
    <scope>IDENTIFICATION</scope>
</reference>
<feature type="region of interest" description="Disordered" evidence="3">
    <location>
        <begin position="322"/>
        <end position="416"/>
    </location>
</feature>
<dbReference type="HOGENOM" id="CLU_016963_0_0_1"/>
<dbReference type="GO" id="GO:0005634">
    <property type="term" value="C:nucleus"/>
    <property type="evidence" value="ECO:0007669"/>
    <property type="project" value="TreeGrafter"/>
</dbReference>
<feature type="compositionally biased region" description="Low complexity" evidence="3">
    <location>
        <begin position="394"/>
        <end position="406"/>
    </location>
</feature>
<evidence type="ECO:0000256" key="3">
    <source>
        <dbReference type="SAM" id="MobiDB-lite"/>
    </source>
</evidence>
<feature type="compositionally biased region" description="Basic and acidic residues" evidence="3">
    <location>
        <begin position="121"/>
        <end position="137"/>
    </location>
</feature>
<accession>W5KUK6</accession>
<evidence type="ECO:0000313" key="5">
    <source>
        <dbReference type="Ensembl" id="ENSAMXP00000011268.2"/>
    </source>
</evidence>
<sequence length="972" mass="108106">MPKERAKTKKHKKEKKRSSTPRREDPVKHRDDHSTPGDPKDRNSHKYVARRKSKDYSPYSSEDHKKKKHEKSDGQKKQTICKESRASQGGDHRAFCGSVKRSSSGHYVLSPGKSSGGHTSSKSDHSVSSKKLEEQNKRLVKKRSTPLEPKQRTPEAAVRSEEKSKKREKRISSTDEDYQAAKMRSIKEGRVDIDEICRKSKELSQQRRKQVEKRSEEALPVEKCCGDKRESSRSKEGLSSVKNVPSAVIPKVTQHVSPKQQDNDRKRRLSEATSCPTSEEKRLSHLPPPLTFKIPKKPSVLKAQTNTDIWDSIDKTPAVCKKTPAPVSVTTRLSSSSSSSSTLASTAHNKLKPLPLLSRSRKPFSSPKVQLPHSSPVRDSSSPSNTPTDHVQLPHSSPVRDSSSPSNTPTDHAACQGTSAECPQMYDNDQEMQLVEELHLARFDLRLQVNVGYGELTCMDVDPPEEGSTISLSEGQHQQNVLIVLDTNILISHLDFVKKMHSDGLGALGYPTLLVPWVVLQELDSLKNGKLSEEVKLKARAPVHYIYCCLKSQVPRLWGQSMQQASQILRGPGIMNNDDRVLQCCLQYQELYPEGTLILCTNDKNLCSKALLSGVKALSKADLVEEANANPGLLNRRCSQHTARLSAGRTSEEQKRKQCKDEEVSEQELCECVSVLERNLQTALSAVLEEEMKAAYEELWLEIVYLKPPWTLKSVLQCFQKHWIAVFGSIIQRNLLRSVETLSSCLCTGAPVEQKSVLTALHGAEELLNAFSSRSQYSGHLTSALSCIQNVRHKLLGQPQKTPVEDTSDEDTLMAEAVEDISPSSQMSHQEVWAFFESLWNNLCHISSAVFSALHYSPGSAETVQPFSTPPPQDALDYLHKLSAAARQLLEAFQRLLSVTSNVGDAQALLTVIFDNKIATVEPQFSAKDLFECLSQPDYREKLCVGGAQLMELRTNLDCCAAAVCGRSGSNT</sequence>
<feature type="compositionally biased region" description="Low complexity" evidence="3">
    <location>
        <begin position="372"/>
        <end position="384"/>
    </location>
</feature>
<evidence type="ECO:0000256" key="2">
    <source>
        <dbReference type="ARBA" id="ARBA00074620"/>
    </source>
</evidence>
<feature type="compositionally biased region" description="Basic and acidic residues" evidence="3">
    <location>
        <begin position="224"/>
        <end position="236"/>
    </location>
</feature>
<feature type="compositionally biased region" description="Basic and acidic residues" evidence="3">
    <location>
        <begin position="185"/>
        <end position="205"/>
    </location>
</feature>
<feature type="domain" description="PIN" evidence="4">
    <location>
        <begin position="481"/>
        <end position="608"/>
    </location>
</feature>
<dbReference type="FunFam" id="3.40.50.1010:FF:000012">
    <property type="entry name" value="SWT1, RNA endoribonuclease homolog"/>
    <property type="match status" value="1"/>
</dbReference>
<feature type="compositionally biased region" description="Low complexity" evidence="3">
    <location>
        <begin position="110"/>
        <end position="120"/>
    </location>
</feature>
<evidence type="ECO:0000313" key="6">
    <source>
        <dbReference type="Proteomes" id="UP000018467"/>
    </source>
</evidence>
<dbReference type="InParanoid" id="W5KUK6"/>
<dbReference type="Pfam" id="PF13638">
    <property type="entry name" value="PIN_4"/>
    <property type="match status" value="1"/>
</dbReference>
<reference evidence="6" key="1">
    <citation type="submission" date="2013-03" db="EMBL/GenBank/DDBJ databases">
        <authorList>
            <person name="Jeffery W."/>
            <person name="Warren W."/>
            <person name="Wilson R.K."/>
        </authorList>
    </citation>
    <scope>NUCLEOTIDE SEQUENCE</scope>
    <source>
        <strain evidence="6">female</strain>
    </source>
</reference>
<evidence type="ECO:0000259" key="4">
    <source>
        <dbReference type="SMART" id="SM00670"/>
    </source>
</evidence>
<dbReference type="Bgee" id="ENSAMXG00000010971">
    <property type="expression patterns" value="Expressed in zone of skin and 14 other cell types or tissues"/>
</dbReference>
<organism evidence="5 6">
    <name type="scientific">Astyanax mexicanus</name>
    <name type="common">Blind cave fish</name>
    <name type="synonym">Astyanax fasciatus mexicanus</name>
    <dbReference type="NCBI Taxonomy" id="7994"/>
    <lineage>
        <taxon>Eukaryota</taxon>
        <taxon>Metazoa</taxon>
        <taxon>Chordata</taxon>
        <taxon>Craniata</taxon>
        <taxon>Vertebrata</taxon>
        <taxon>Euteleostomi</taxon>
        <taxon>Actinopterygii</taxon>
        <taxon>Neopterygii</taxon>
        <taxon>Teleostei</taxon>
        <taxon>Ostariophysi</taxon>
        <taxon>Characiformes</taxon>
        <taxon>Characoidei</taxon>
        <taxon>Acestrorhamphidae</taxon>
        <taxon>Acestrorhamphinae</taxon>
        <taxon>Astyanax</taxon>
    </lineage>
</organism>
<reference evidence="5" key="4">
    <citation type="submission" date="2025-09" db="UniProtKB">
        <authorList>
            <consortium name="Ensembl"/>
        </authorList>
    </citation>
    <scope>IDENTIFICATION</scope>
</reference>
<reference evidence="6" key="2">
    <citation type="journal article" date="2014" name="Nat. Commun.">
        <title>The cavefish genome reveals candidate genes for eye loss.</title>
        <authorList>
            <person name="McGaugh S.E."/>
            <person name="Gross J.B."/>
            <person name="Aken B."/>
            <person name="Blin M."/>
            <person name="Borowsky R."/>
            <person name="Chalopin D."/>
            <person name="Hinaux H."/>
            <person name="Jeffery W.R."/>
            <person name="Keene A."/>
            <person name="Ma L."/>
            <person name="Minx P."/>
            <person name="Murphy D."/>
            <person name="O'Quin K.E."/>
            <person name="Retaux S."/>
            <person name="Rohner N."/>
            <person name="Searle S.M."/>
            <person name="Stahl B.A."/>
            <person name="Tabin C."/>
            <person name="Volff J.N."/>
            <person name="Yoshizawa M."/>
            <person name="Warren W.C."/>
        </authorList>
    </citation>
    <scope>NUCLEOTIDE SEQUENCE [LARGE SCALE GENOMIC DNA]</scope>
    <source>
        <strain evidence="6">female</strain>
    </source>
</reference>
<dbReference type="CDD" id="cd18727">
    <property type="entry name" value="PIN_Swt1-like"/>
    <property type="match status" value="1"/>
</dbReference>
<dbReference type="Ensembl" id="ENSAMXT00000011268.2">
    <property type="protein sequence ID" value="ENSAMXP00000011268.2"/>
    <property type="gene ID" value="ENSAMXG00000010971.2"/>
</dbReference>
<dbReference type="Proteomes" id="UP000018467">
    <property type="component" value="Unassembled WGS sequence"/>
</dbReference>
<dbReference type="PANTHER" id="PTHR16161">
    <property type="entry name" value="TRANSCRIPTIONAL PROTEIN SWT1"/>
    <property type="match status" value="1"/>
</dbReference>
<dbReference type="SMART" id="SM00670">
    <property type="entry name" value="PINc"/>
    <property type="match status" value="1"/>
</dbReference>
<feature type="compositionally biased region" description="Basic and acidic residues" evidence="3">
    <location>
        <begin position="149"/>
        <end position="173"/>
    </location>
</feature>
<dbReference type="SUPFAM" id="SSF88723">
    <property type="entry name" value="PIN domain-like"/>
    <property type="match status" value="1"/>
</dbReference>
<feature type="region of interest" description="Disordered" evidence="3">
    <location>
        <begin position="1"/>
        <end position="298"/>
    </location>
</feature>
<feature type="compositionally biased region" description="Basic and acidic residues" evidence="3">
    <location>
        <begin position="21"/>
        <end position="44"/>
    </location>
</feature>
<dbReference type="InterPro" id="IPR029060">
    <property type="entry name" value="PIN-like_dom_sf"/>
</dbReference>
<keyword evidence="6" id="KW-1185">Reference proteome</keyword>
<proteinExistence type="inferred from homology"/>